<dbReference type="AlphaFoldDB" id="A0A7R7XQM0"/>
<dbReference type="KEGG" id="apuu:APUU_50586A"/>
<organism evidence="2 3">
    <name type="scientific">Aspergillus puulaauensis</name>
    <dbReference type="NCBI Taxonomy" id="1220207"/>
    <lineage>
        <taxon>Eukaryota</taxon>
        <taxon>Fungi</taxon>
        <taxon>Dikarya</taxon>
        <taxon>Ascomycota</taxon>
        <taxon>Pezizomycotina</taxon>
        <taxon>Eurotiomycetes</taxon>
        <taxon>Eurotiomycetidae</taxon>
        <taxon>Eurotiales</taxon>
        <taxon>Aspergillaceae</taxon>
        <taxon>Aspergillus</taxon>
    </lineage>
</organism>
<evidence type="ECO:0000313" key="2">
    <source>
        <dbReference type="EMBL" id="BCS25875.1"/>
    </source>
</evidence>
<evidence type="ECO:0000256" key="1">
    <source>
        <dbReference type="SAM" id="MobiDB-lite"/>
    </source>
</evidence>
<protein>
    <submittedName>
        <fullName evidence="2">MutS protein msh5</fullName>
    </submittedName>
</protein>
<evidence type="ECO:0000313" key="3">
    <source>
        <dbReference type="Proteomes" id="UP000654913"/>
    </source>
</evidence>
<dbReference type="GeneID" id="64975880"/>
<reference evidence="2" key="1">
    <citation type="submission" date="2021-01" db="EMBL/GenBank/DDBJ databases">
        <authorList>
            <consortium name="Aspergillus puulaauensis MK2 genome sequencing consortium"/>
            <person name="Kazuki M."/>
            <person name="Futagami T."/>
        </authorList>
    </citation>
    <scope>NUCLEOTIDE SEQUENCE</scope>
    <source>
        <strain evidence="2">MK2</strain>
    </source>
</reference>
<dbReference type="RefSeq" id="XP_041558069.1">
    <property type="nucleotide sequence ID" value="XM_041705600.1"/>
</dbReference>
<reference evidence="2" key="2">
    <citation type="submission" date="2021-02" db="EMBL/GenBank/DDBJ databases">
        <title>Aspergillus puulaauensis MK2 genome sequence.</title>
        <authorList>
            <person name="Futagami T."/>
            <person name="Mori K."/>
            <person name="Kadooka C."/>
            <person name="Tanaka T."/>
        </authorList>
    </citation>
    <scope>NUCLEOTIDE SEQUENCE</scope>
    <source>
        <strain evidence="2">MK2</strain>
    </source>
</reference>
<feature type="region of interest" description="Disordered" evidence="1">
    <location>
        <begin position="1"/>
        <end position="54"/>
    </location>
</feature>
<gene>
    <name evidence="2" type="primary">MSH5_2</name>
    <name evidence="2" type="ORF">APUU_50586A</name>
</gene>
<keyword evidence="3" id="KW-1185">Reference proteome</keyword>
<feature type="compositionally biased region" description="Basic residues" evidence="1">
    <location>
        <begin position="1"/>
        <end position="10"/>
    </location>
</feature>
<dbReference type="Proteomes" id="UP000654913">
    <property type="component" value="Chromosome 5"/>
</dbReference>
<accession>A0A7R7XQM0</accession>
<proteinExistence type="predicted"/>
<dbReference type="OrthoDB" id="29596at2759"/>
<sequence length="270" mass="30101">MDSTKRRRTAYRSQVSEGGFPDISSSLHDGDDIPSTFVPPASPLRTPRQRRARASSVMRRDAVFIGQSAEDDIDQIIAAIDMKDGGTVGCSYYSAQEKRLYLLGDIQHSNSEIIETLILQIKPTVLLTSTRIDHGSNRQLSEHENGARPYLPYQLDVRPSQEFNPSNAKNKLVALEISSRHEESFKFLVPHNGLVDTGQMDLENMDFTLEEGRHLHMASFLDLDNKVTLGCAGTILTYLQRRRSSDLVSGTDSGLYQVTSFEMSTLSGTM</sequence>
<name>A0A7R7XQM0_9EURO</name>
<dbReference type="EMBL" id="AP024447">
    <property type="protein sequence ID" value="BCS25875.1"/>
    <property type="molecule type" value="Genomic_DNA"/>
</dbReference>